<reference evidence="2 3" key="1">
    <citation type="submission" date="2020-05" db="EMBL/GenBank/DDBJ databases">
        <title>Gimesia benthica sp. nov., a novel planctomycete isolated from a deep-sea water sample of the Northwest Indian Ocean.</title>
        <authorList>
            <person name="Wang J."/>
            <person name="Ruan C."/>
            <person name="Song L."/>
            <person name="Zhu Y."/>
            <person name="Li A."/>
            <person name="Zheng X."/>
            <person name="Wang L."/>
            <person name="Lu Z."/>
            <person name="Huang Y."/>
            <person name="Du W."/>
            <person name="Zhou Y."/>
            <person name="Huang L."/>
            <person name="Dai X."/>
        </authorList>
    </citation>
    <scope>NUCLEOTIDE SEQUENCE [LARGE SCALE GENOMIC DNA]</scope>
    <source>
        <strain evidence="2 3">YYQ-30</strain>
    </source>
</reference>
<keyword evidence="3" id="KW-1185">Reference proteome</keyword>
<keyword evidence="1" id="KW-1133">Transmembrane helix</keyword>
<accession>A0A849L3I9</accession>
<gene>
    <name evidence="2" type="ORF">HMH01_09890</name>
</gene>
<dbReference type="AlphaFoldDB" id="A0A849L3I9"/>
<protein>
    <submittedName>
        <fullName evidence="2">Uncharacterized protein</fullName>
    </submittedName>
</protein>
<keyword evidence="1" id="KW-0812">Transmembrane</keyword>
<name>A0A849L3I9_9RHOB</name>
<proteinExistence type="predicted"/>
<organism evidence="2 3">
    <name type="scientific">Halovulum dunhuangense</name>
    <dbReference type="NCBI Taxonomy" id="1505036"/>
    <lineage>
        <taxon>Bacteria</taxon>
        <taxon>Pseudomonadati</taxon>
        <taxon>Pseudomonadota</taxon>
        <taxon>Alphaproteobacteria</taxon>
        <taxon>Rhodobacterales</taxon>
        <taxon>Paracoccaceae</taxon>
        <taxon>Halovulum</taxon>
    </lineage>
</organism>
<evidence type="ECO:0000313" key="2">
    <source>
        <dbReference type="EMBL" id="NNU80747.1"/>
    </source>
</evidence>
<evidence type="ECO:0000256" key="1">
    <source>
        <dbReference type="SAM" id="Phobius"/>
    </source>
</evidence>
<dbReference type="EMBL" id="JABFBC010000001">
    <property type="protein sequence ID" value="NNU80747.1"/>
    <property type="molecule type" value="Genomic_DNA"/>
</dbReference>
<evidence type="ECO:0000313" key="3">
    <source>
        <dbReference type="Proteomes" id="UP000572377"/>
    </source>
</evidence>
<dbReference type="Proteomes" id="UP000572377">
    <property type="component" value="Unassembled WGS sequence"/>
</dbReference>
<keyword evidence="1" id="KW-0472">Membrane</keyword>
<comment type="caution">
    <text evidence="2">The sequence shown here is derived from an EMBL/GenBank/DDBJ whole genome shotgun (WGS) entry which is preliminary data.</text>
</comment>
<dbReference type="RefSeq" id="WP_171324794.1">
    <property type="nucleotide sequence ID" value="NZ_JABFBC010000001.1"/>
</dbReference>
<feature type="transmembrane region" description="Helical" evidence="1">
    <location>
        <begin position="6"/>
        <end position="25"/>
    </location>
</feature>
<sequence length="90" mass="10052">MPFLGASIIAGVIFFVLNLGSTLLLDPSQRTMFGALLEAAVKTAVFSTLFHYSHNWIARLLGWYRIDEPEASHRFDRTPALDQIREKGGS</sequence>